<evidence type="ECO:0000256" key="2">
    <source>
        <dbReference type="SAM" id="SignalP"/>
    </source>
</evidence>
<evidence type="ECO:0000259" key="3">
    <source>
        <dbReference type="PROSITE" id="PS50835"/>
    </source>
</evidence>
<comment type="caution">
    <text evidence="4">The sequence shown here is derived from an EMBL/GenBank/DDBJ whole genome shotgun (WGS) entry which is preliminary data.</text>
</comment>
<evidence type="ECO:0000313" key="5">
    <source>
        <dbReference type="Proteomes" id="UP001059041"/>
    </source>
</evidence>
<dbReference type="InterPro" id="IPR007110">
    <property type="entry name" value="Ig-like_dom"/>
</dbReference>
<name>A0A9W7WQ45_TRIRA</name>
<gene>
    <name evidence="4" type="ORF">IRJ41_003032</name>
</gene>
<dbReference type="AlphaFoldDB" id="A0A9W7WQ45"/>
<keyword evidence="1" id="KW-0472">Membrane</keyword>
<dbReference type="SMART" id="SM00409">
    <property type="entry name" value="IG"/>
    <property type="match status" value="4"/>
</dbReference>
<reference evidence="4" key="1">
    <citation type="submission" date="2021-02" db="EMBL/GenBank/DDBJ databases">
        <title>Comparative genomics reveals that relaxation of natural selection precedes convergent phenotypic evolution of cavefish.</title>
        <authorList>
            <person name="Peng Z."/>
        </authorList>
    </citation>
    <scope>NUCLEOTIDE SEQUENCE</scope>
    <source>
        <tissue evidence="4">Muscle</tissue>
    </source>
</reference>
<dbReference type="PANTHER" id="PTHR11422:SF0">
    <property type="entry name" value="T-CELL SURFACE GLYCOPROTEIN CD4"/>
    <property type="match status" value="1"/>
</dbReference>
<keyword evidence="5" id="KW-1185">Reference proteome</keyword>
<dbReference type="PANTHER" id="PTHR11422">
    <property type="entry name" value="T-CELL SURFACE GLYCOPROTEIN CD4"/>
    <property type="match status" value="1"/>
</dbReference>
<dbReference type="SUPFAM" id="SSF48726">
    <property type="entry name" value="Immunoglobulin"/>
    <property type="match status" value="3"/>
</dbReference>
<feature type="transmembrane region" description="Helical" evidence="1">
    <location>
        <begin position="421"/>
        <end position="447"/>
    </location>
</feature>
<keyword evidence="1" id="KW-0812">Transmembrane</keyword>
<feature type="chain" id="PRO_5040951210" evidence="2">
    <location>
        <begin position="18"/>
        <end position="477"/>
    </location>
</feature>
<accession>A0A9W7WQ45</accession>
<dbReference type="Proteomes" id="UP001059041">
    <property type="component" value="Linkage Group LG8"/>
</dbReference>
<dbReference type="EMBL" id="JAFHDT010000008">
    <property type="protein sequence ID" value="KAI7806269.1"/>
    <property type="molecule type" value="Genomic_DNA"/>
</dbReference>
<evidence type="ECO:0000313" key="4">
    <source>
        <dbReference type="EMBL" id="KAI7806269.1"/>
    </source>
</evidence>
<dbReference type="InterPro" id="IPR003599">
    <property type="entry name" value="Ig_sub"/>
</dbReference>
<sequence length="477" mass="53857">MTLCWILIFLTFQFLKAEETEEEIYAQAGGTVTLQRETYAGTVKDSPDGTSKIYVNWVRGSEQTPFISRNPHGGIQGKEKTRFSFLPNFSLQISPVEESDFGVIHCEQHLLTKMYTKRYRLRRVTVPKVQAVIVGDTLFLKCELEKSSFSYSFTVKWVPPKSSNCKLDIPYTNGDISVSNVPMCASGDWTCNVKYNRREATAKTTVYVIDLAPAPSKPIYTAVNNTVNIPCSLSSDIPWTLLNESGLQGGSWTFTPQGNENQQPLLSLIVGPQTKWNVTKGAQIAVRERTLTDKDLSILKLPVSEKIRGEYTCTLVFKRKTFSRKVKVEVLQVSSTANSSLNEGQMVNLSCSLGPHTITPEVNWTCRSCSTHPFLRSTPQPANLFFPVRMEDNGEWRCELWNNQEKLTSVKFSLKVVKVPVDIWVCVAISSGVVVFILLLVVIIIGIRRHKQMVMFRRRKTKFCCCKSPEPKGFYKT</sequence>
<evidence type="ECO:0000256" key="1">
    <source>
        <dbReference type="SAM" id="Phobius"/>
    </source>
</evidence>
<keyword evidence="2" id="KW-0732">Signal</keyword>
<keyword evidence="1" id="KW-1133">Transmembrane helix</keyword>
<feature type="domain" description="Ig-like" evidence="3">
    <location>
        <begin position="135"/>
        <end position="207"/>
    </location>
</feature>
<feature type="signal peptide" evidence="2">
    <location>
        <begin position="1"/>
        <end position="17"/>
    </location>
</feature>
<organism evidence="4 5">
    <name type="scientific">Triplophysa rosa</name>
    <name type="common">Cave loach</name>
    <dbReference type="NCBI Taxonomy" id="992332"/>
    <lineage>
        <taxon>Eukaryota</taxon>
        <taxon>Metazoa</taxon>
        <taxon>Chordata</taxon>
        <taxon>Craniata</taxon>
        <taxon>Vertebrata</taxon>
        <taxon>Euteleostomi</taxon>
        <taxon>Actinopterygii</taxon>
        <taxon>Neopterygii</taxon>
        <taxon>Teleostei</taxon>
        <taxon>Ostariophysi</taxon>
        <taxon>Cypriniformes</taxon>
        <taxon>Nemacheilidae</taxon>
        <taxon>Triplophysa</taxon>
    </lineage>
</organism>
<protein>
    <submittedName>
        <fullName evidence="4">CD4-like protein</fullName>
    </submittedName>
</protein>
<feature type="domain" description="Ig-like" evidence="3">
    <location>
        <begin position="329"/>
        <end position="408"/>
    </location>
</feature>
<dbReference type="PROSITE" id="PS50835">
    <property type="entry name" value="IG_LIKE"/>
    <property type="match status" value="2"/>
</dbReference>
<proteinExistence type="predicted"/>
<dbReference type="InterPro" id="IPR013783">
    <property type="entry name" value="Ig-like_fold"/>
</dbReference>
<dbReference type="Gene3D" id="2.60.40.10">
    <property type="entry name" value="Immunoglobulins"/>
    <property type="match status" value="4"/>
</dbReference>
<dbReference type="InterPro" id="IPR036179">
    <property type="entry name" value="Ig-like_dom_sf"/>
</dbReference>